<dbReference type="OrthoDB" id="10659667at2759"/>
<comment type="caution">
    <text evidence="1">The sequence shown here is derived from an EMBL/GenBank/DDBJ whole genome shotgun (WGS) entry which is preliminary data.</text>
</comment>
<accession>A0A6G0VKH8</accession>
<dbReference type="AlphaFoldDB" id="A0A6G0VKH8"/>
<reference evidence="1 2" key="1">
    <citation type="submission" date="2019-08" db="EMBL/GenBank/DDBJ databases">
        <title>Whole genome of Aphis craccivora.</title>
        <authorList>
            <person name="Voronova N.V."/>
            <person name="Shulinski R.S."/>
            <person name="Bandarenka Y.V."/>
            <person name="Zhorov D.G."/>
            <person name="Warner D."/>
        </authorList>
    </citation>
    <scope>NUCLEOTIDE SEQUENCE [LARGE SCALE GENOMIC DNA]</scope>
    <source>
        <strain evidence="1">180601</strain>
        <tissue evidence="1">Whole Body</tissue>
    </source>
</reference>
<gene>
    <name evidence="1" type="ORF">FWK35_00035336</name>
</gene>
<sequence length="148" mass="17114">YSGYVGNDLLRTKETNEEMSLLGTIIMAAAKRVDEIIEAALQEKLLNDYGELPPWSSLAWQKVTDLLNSSTEYQKKINRDYLYTLLKNNRYDLLSQIRKKMNIVMPESQELNYECDEVTLDDINESDMNVTCVLDSERSDECIDFTIP</sequence>
<keyword evidence="2" id="KW-1185">Reference proteome</keyword>
<proteinExistence type="predicted"/>
<dbReference type="Proteomes" id="UP000478052">
    <property type="component" value="Unassembled WGS sequence"/>
</dbReference>
<evidence type="ECO:0000313" key="1">
    <source>
        <dbReference type="EMBL" id="KAF0693400.1"/>
    </source>
</evidence>
<name>A0A6G0VKH8_APHCR</name>
<protein>
    <submittedName>
        <fullName evidence="1">Uncharacterized protein</fullName>
    </submittedName>
</protein>
<organism evidence="1 2">
    <name type="scientific">Aphis craccivora</name>
    <name type="common">Cowpea aphid</name>
    <dbReference type="NCBI Taxonomy" id="307492"/>
    <lineage>
        <taxon>Eukaryota</taxon>
        <taxon>Metazoa</taxon>
        <taxon>Ecdysozoa</taxon>
        <taxon>Arthropoda</taxon>
        <taxon>Hexapoda</taxon>
        <taxon>Insecta</taxon>
        <taxon>Pterygota</taxon>
        <taxon>Neoptera</taxon>
        <taxon>Paraneoptera</taxon>
        <taxon>Hemiptera</taxon>
        <taxon>Sternorrhyncha</taxon>
        <taxon>Aphidomorpha</taxon>
        <taxon>Aphidoidea</taxon>
        <taxon>Aphididae</taxon>
        <taxon>Aphidini</taxon>
        <taxon>Aphis</taxon>
        <taxon>Aphis</taxon>
    </lineage>
</organism>
<dbReference type="EMBL" id="VUJU01015519">
    <property type="protein sequence ID" value="KAF0693400.1"/>
    <property type="molecule type" value="Genomic_DNA"/>
</dbReference>
<feature type="non-terminal residue" evidence="1">
    <location>
        <position position="1"/>
    </location>
</feature>
<evidence type="ECO:0000313" key="2">
    <source>
        <dbReference type="Proteomes" id="UP000478052"/>
    </source>
</evidence>